<reference evidence="2" key="2">
    <citation type="submission" date="2016-11" db="UniProtKB">
        <authorList>
            <consortium name="WormBaseParasite"/>
        </authorList>
    </citation>
    <scope>IDENTIFICATION</scope>
</reference>
<accession>A0A1I7VL63</accession>
<protein>
    <submittedName>
        <fullName evidence="2">CPW_WPC domain-containing protein</fullName>
    </submittedName>
</protein>
<evidence type="ECO:0000313" key="2">
    <source>
        <dbReference type="WBParaSite" id="EN70_3785"/>
    </source>
</evidence>
<organism evidence="1 2">
    <name type="scientific">Loa loa</name>
    <name type="common">Eye worm</name>
    <name type="synonym">Filaria loa</name>
    <dbReference type="NCBI Taxonomy" id="7209"/>
    <lineage>
        <taxon>Eukaryota</taxon>
        <taxon>Metazoa</taxon>
        <taxon>Ecdysozoa</taxon>
        <taxon>Nematoda</taxon>
        <taxon>Chromadorea</taxon>
        <taxon>Rhabditida</taxon>
        <taxon>Spirurina</taxon>
        <taxon>Spiruromorpha</taxon>
        <taxon>Filarioidea</taxon>
        <taxon>Onchocercidae</taxon>
        <taxon>Loa</taxon>
    </lineage>
</organism>
<reference evidence="1" key="1">
    <citation type="submission" date="2012-04" db="EMBL/GenBank/DDBJ databases">
        <title>The Genome Sequence of Loa loa.</title>
        <authorList>
            <consortium name="The Broad Institute Genome Sequencing Platform"/>
            <consortium name="Broad Institute Genome Sequencing Center for Infectious Disease"/>
            <person name="Nutman T.B."/>
            <person name="Fink D.L."/>
            <person name="Russ C."/>
            <person name="Young S."/>
            <person name="Zeng Q."/>
            <person name="Gargeya S."/>
            <person name="Alvarado L."/>
            <person name="Berlin A."/>
            <person name="Chapman S.B."/>
            <person name="Chen Z."/>
            <person name="Freedman E."/>
            <person name="Gellesch M."/>
            <person name="Goldberg J."/>
            <person name="Griggs A."/>
            <person name="Gujja S."/>
            <person name="Heilman E.R."/>
            <person name="Heiman D."/>
            <person name="Howarth C."/>
            <person name="Mehta T."/>
            <person name="Neiman D."/>
            <person name="Pearson M."/>
            <person name="Roberts A."/>
            <person name="Saif S."/>
            <person name="Shea T."/>
            <person name="Shenoy N."/>
            <person name="Sisk P."/>
            <person name="Stolte C."/>
            <person name="Sykes S."/>
            <person name="White J."/>
            <person name="Yandava C."/>
            <person name="Haas B."/>
            <person name="Henn M.R."/>
            <person name="Nusbaum C."/>
            <person name="Birren B."/>
        </authorList>
    </citation>
    <scope>NUCLEOTIDE SEQUENCE [LARGE SCALE GENOMIC DNA]</scope>
</reference>
<name>A0A1I7VL63_LOALO</name>
<dbReference type="Proteomes" id="UP000095285">
    <property type="component" value="Unassembled WGS sequence"/>
</dbReference>
<evidence type="ECO:0000313" key="1">
    <source>
        <dbReference type="Proteomes" id="UP000095285"/>
    </source>
</evidence>
<dbReference type="WBParaSite" id="EN70_3785">
    <property type="protein sequence ID" value="EN70_3785"/>
    <property type="gene ID" value="EN70_3785"/>
</dbReference>
<sequence>MSKFYDINDKRDHLLVDQKCSEKWCEIRESVYHPPYSPSCPNLWLRTAMDGEIEAGLKRMKSGKATGAFDECGSQNFGTPLNG</sequence>
<proteinExistence type="predicted"/>
<dbReference type="AlphaFoldDB" id="A0A1I7VL63"/>
<keyword evidence="1" id="KW-1185">Reference proteome</keyword>